<evidence type="ECO:0000313" key="2">
    <source>
        <dbReference type="Proteomes" id="UP001055811"/>
    </source>
</evidence>
<proteinExistence type="predicted"/>
<keyword evidence="2" id="KW-1185">Reference proteome</keyword>
<name>A0ACB9G9R6_CICIN</name>
<comment type="caution">
    <text evidence="1">The sequence shown here is derived from an EMBL/GenBank/DDBJ whole genome shotgun (WGS) entry which is preliminary data.</text>
</comment>
<sequence length="187" mass="20717">MEESNDNVAMASKKRARVDSDECDSESKRIRHTAGTDELSANSVVSGFNSLESGLMSNDILEILDDQNATTDGGADIPDLDLVIRSFEEEILPVPESVDLGYLLEASDDELGLPPAVSSPTNEQLKSEPCYDSFGFENEFPSYDPFEYGLGMENQFVNVGRLYEYSDESSDFSECLWRPEKESLPAM</sequence>
<reference evidence="2" key="1">
    <citation type="journal article" date="2022" name="Mol. Ecol. Resour.">
        <title>The genomes of chicory, endive, great burdock and yacon provide insights into Asteraceae palaeo-polyploidization history and plant inulin production.</title>
        <authorList>
            <person name="Fan W."/>
            <person name="Wang S."/>
            <person name="Wang H."/>
            <person name="Wang A."/>
            <person name="Jiang F."/>
            <person name="Liu H."/>
            <person name="Zhao H."/>
            <person name="Xu D."/>
            <person name="Zhang Y."/>
        </authorList>
    </citation>
    <scope>NUCLEOTIDE SEQUENCE [LARGE SCALE GENOMIC DNA]</scope>
    <source>
        <strain evidence="2">cv. Punajuju</strain>
    </source>
</reference>
<organism evidence="1 2">
    <name type="scientific">Cichorium intybus</name>
    <name type="common">Chicory</name>
    <dbReference type="NCBI Taxonomy" id="13427"/>
    <lineage>
        <taxon>Eukaryota</taxon>
        <taxon>Viridiplantae</taxon>
        <taxon>Streptophyta</taxon>
        <taxon>Embryophyta</taxon>
        <taxon>Tracheophyta</taxon>
        <taxon>Spermatophyta</taxon>
        <taxon>Magnoliopsida</taxon>
        <taxon>eudicotyledons</taxon>
        <taxon>Gunneridae</taxon>
        <taxon>Pentapetalae</taxon>
        <taxon>asterids</taxon>
        <taxon>campanulids</taxon>
        <taxon>Asterales</taxon>
        <taxon>Asteraceae</taxon>
        <taxon>Cichorioideae</taxon>
        <taxon>Cichorieae</taxon>
        <taxon>Cichoriinae</taxon>
        <taxon>Cichorium</taxon>
    </lineage>
</organism>
<reference evidence="1 2" key="2">
    <citation type="journal article" date="2022" name="Mol. Ecol. Resour.">
        <title>The genomes of chicory, endive, great burdock and yacon provide insights into Asteraceae paleo-polyploidization history and plant inulin production.</title>
        <authorList>
            <person name="Fan W."/>
            <person name="Wang S."/>
            <person name="Wang H."/>
            <person name="Wang A."/>
            <person name="Jiang F."/>
            <person name="Liu H."/>
            <person name="Zhao H."/>
            <person name="Xu D."/>
            <person name="Zhang Y."/>
        </authorList>
    </citation>
    <scope>NUCLEOTIDE SEQUENCE [LARGE SCALE GENOMIC DNA]</scope>
    <source>
        <strain evidence="2">cv. Punajuju</strain>
        <tissue evidence="1">Leaves</tissue>
    </source>
</reference>
<evidence type="ECO:0000313" key="1">
    <source>
        <dbReference type="EMBL" id="KAI3780150.1"/>
    </source>
</evidence>
<accession>A0ACB9G9R6</accession>
<gene>
    <name evidence="1" type="ORF">L2E82_10098</name>
</gene>
<dbReference type="Proteomes" id="UP001055811">
    <property type="component" value="Linkage Group LG02"/>
</dbReference>
<dbReference type="EMBL" id="CM042010">
    <property type="protein sequence ID" value="KAI3780150.1"/>
    <property type="molecule type" value="Genomic_DNA"/>
</dbReference>
<protein>
    <submittedName>
        <fullName evidence="1">Uncharacterized protein</fullName>
    </submittedName>
</protein>